<dbReference type="RefSeq" id="WP_190716732.1">
    <property type="nucleotide sequence ID" value="NZ_JACJST010000017.1"/>
</dbReference>
<keyword evidence="2" id="KW-1185">Reference proteome</keyword>
<comment type="caution">
    <text evidence="1">The sequence shown here is derived from an EMBL/GenBank/DDBJ whole genome shotgun (WGS) entry which is preliminary data.</text>
</comment>
<dbReference type="Proteomes" id="UP000640531">
    <property type="component" value="Unassembled WGS sequence"/>
</dbReference>
<sequence length="339" mass="38578">MSTLFNLDEYTSLPETPRLIDPTWDEIVLDCSGKVESNGQATLFYDSSSEPPDPDDYETPYDFQQAWDKWEKQFPEIAEEIKFKFKVGQKVAVLKSDSKYFGAITTVKKILRCSVQTELRGTAGVFHWSELELIKDVEQEFLEESDQDFVDDVLEKPVKGFHFEEGKAYWHSSRNCKFKITRLLASVSKAQGYFAGEIVKEKILLCELSPLLEISTSPSLLKDCATKVSTSSSPSLLKDCATKVSTSSSPTELGAESDEVTTLPEQVNSVLEKSTINQWVERYYVTRSGKKYWYDRYCYYQKKIKHIHIPGSDGLKERVENAIALGHLPEQIQQLIKSA</sequence>
<dbReference type="EMBL" id="JACJST010000017">
    <property type="protein sequence ID" value="MBD2569699.1"/>
    <property type="molecule type" value="Genomic_DNA"/>
</dbReference>
<proteinExistence type="predicted"/>
<protein>
    <submittedName>
        <fullName evidence="1">Uncharacterized protein</fullName>
    </submittedName>
</protein>
<evidence type="ECO:0000313" key="2">
    <source>
        <dbReference type="Proteomes" id="UP000640531"/>
    </source>
</evidence>
<name>A0ABR8FIU3_9NOST</name>
<gene>
    <name evidence="1" type="ORF">H6G59_17725</name>
</gene>
<reference evidence="1 2" key="1">
    <citation type="journal article" date="2020" name="ISME J.">
        <title>Comparative genomics reveals insights into cyanobacterial evolution and habitat adaptation.</title>
        <authorList>
            <person name="Chen M.Y."/>
            <person name="Teng W.K."/>
            <person name="Zhao L."/>
            <person name="Hu C.X."/>
            <person name="Zhou Y.K."/>
            <person name="Han B.P."/>
            <person name="Song L.R."/>
            <person name="Shu W.S."/>
        </authorList>
    </citation>
    <scope>NUCLEOTIDE SEQUENCE [LARGE SCALE GENOMIC DNA]</scope>
    <source>
        <strain evidence="1 2">FACHB-196</strain>
    </source>
</reference>
<accession>A0ABR8FIU3</accession>
<organism evidence="1 2">
    <name type="scientific">Anabaena lutea FACHB-196</name>
    <dbReference type="NCBI Taxonomy" id="2692881"/>
    <lineage>
        <taxon>Bacteria</taxon>
        <taxon>Bacillati</taxon>
        <taxon>Cyanobacteriota</taxon>
        <taxon>Cyanophyceae</taxon>
        <taxon>Nostocales</taxon>
        <taxon>Nostocaceae</taxon>
        <taxon>Anabaena</taxon>
    </lineage>
</organism>
<evidence type="ECO:0000313" key="1">
    <source>
        <dbReference type="EMBL" id="MBD2569699.1"/>
    </source>
</evidence>